<dbReference type="PROSITE" id="PS51078">
    <property type="entry name" value="ICLR_ED"/>
    <property type="match status" value="1"/>
</dbReference>
<feature type="domain" description="IclR-ED" evidence="5">
    <location>
        <begin position="72"/>
        <end position="241"/>
    </location>
</feature>
<name>A0A5C8NPD5_9ACTN</name>
<dbReference type="InterPro" id="IPR029016">
    <property type="entry name" value="GAF-like_dom_sf"/>
</dbReference>
<evidence type="ECO:0000256" key="3">
    <source>
        <dbReference type="ARBA" id="ARBA00023163"/>
    </source>
</evidence>
<dbReference type="EMBL" id="VDUX01000001">
    <property type="protein sequence ID" value="TXL62691.1"/>
    <property type="molecule type" value="Genomic_DNA"/>
</dbReference>
<dbReference type="OrthoDB" id="4319317at2"/>
<proteinExistence type="predicted"/>
<sequence length="241" mass="24911">MDNSSSSTGSGVGVLDKAALVLAALEPGPATLAGLVAATGLARPTAHRLAVALEHHRLVARDMQGRFVLGPRLGELAAAAGEDRLLAAAGPVLARLRDITGESAQLFRRQGDFRVCVAAADRPTGLRDSIPVGSQLTMNAGSAAQVLLAWEDPERMNKGLLKSAFSAAELSAVRRRGWAQSVGERENGVGSVSAPVRSPSGKVVAAVSVSGPLERLTRQPGRMHAPAVAAAAERLSQGLRR</sequence>
<dbReference type="PANTHER" id="PTHR30136:SF39">
    <property type="entry name" value="TRANSCRIPTIONAL REGULATORY PROTEIN"/>
    <property type="match status" value="1"/>
</dbReference>
<dbReference type="Pfam" id="PF09339">
    <property type="entry name" value="HTH_IclR"/>
    <property type="match status" value="1"/>
</dbReference>
<dbReference type="GO" id="GO:0003677">
    <property type="term" value="F:DNA binding"/>
    <property type="evidence" value="ECO:0007669"/>
    <property type="project" value="UniProtKB-KW"/>
</dbReference>
<reference evidence="6 7" key="1">
    <citation type="submission" date="2019-06" db="EMBL/GenBank/DDBJ databases">
        <title>Aeromicrobium sp. nov., isolated from a maize field.</title>
        <authorList>
            <person name="Lin S.-Y."/>
            <person name="Tsai C.-F."/>
            <person name="Young C.-C."/>
        </authorList>
    </citation>
    <scope>NUCLEOTIDE SEQUENCE [LARGE SCALE GENOMIC DNA]</scope>
    <source>
        <strain evidence="6 7">CC-CFT486</strain>
    </source>
</reference>
<dbReference type="GO" id="GO:0003700">
    <property type="term" value="F:DNA-binding transcription factor activity"/>
    <property type="evidence" value="ECO:0007669"/>
    <property type="project" value="TreeGrafter"/>
</dbReference>
<keyword evidence="3" id="KW-0804">Transcription</keyword>
<dbReference type="InterPro" id="IPR050707">
    <property type="entry name" value="HTH_MetabolicPath_Reg"/>
</dbReference>
<gene>
    <name evidence="6" type="ORF">FHP06_00105</name>
</gene>
<dbReference type="InterPro" id="IPR014757">
    <property type="entry name" value="Tscrpt_reg_IclR_C"/>
</dbReference>
<evidence type="ECO:0000259" key="4">
    <source>
        <dbReference type="PROSITE" id="PS51077"/>
    </source>
</evidence>
<dbReference type="InterPro" id="IPR036388">
    <property type="entry name" value="WH-like_DNA-bd_sf"/>
</dbReference>
<dbReference type="SMART" id="SM00346">
    <property type="entry name" value="HTH_ICLR"/>
    <property type="match status" value="1"/>
</dbReference>
<dbReference type="Pfam" id="PF01614">
    <property type="entry name" value="IclR_C"/>
    <property type="match status" value="1"/>
</dbReference>
<dbReference type="AlphaFoldDB" id="A0A5C8NPD5"/>
<dbReference type="GO" id="GO:0045892">
    <property type="term" value="P:negative regulation of DNA-templated transcription"/>
    <property type="evidence" value="ECO:0007669"/>
    <property type="project" value="TreeGrafter"/>
</dbReference>
<evidence type="ECO:0000313" key="7">
    <source>
        <dbReference type="Proteomes" id="UP000321571"/>
    </source>
</evidence>
<dbReference type="Gene3D" id="1.10.10.10">
    <property type="entry name" value="Winged helix-like DNA-binding domain superfamily/Winged helix DNA-binding domain"/>
    <property type="match status" value="1"/>
</dbReference>
<dbReference type="InterPro" id="IPR036390">
    <property type="entry name" value="WH_DNA-bd_sf"/>
</dbReference>
<keyword evidence="1" id="KW-0805">Transcription regulation</keyword>
<protein>
    <submittedName>
        <fullName evidence="6">IclR family transcriptional regulator</fullName>
    </submittedName>
</protein>
<organism evidence="6 7">
    <name type="scientific">Aeromicrobium terrae</name>
    <dbReference type="NCBI Taxonomy" id="2498846"/>
    <lineage>
        <taxon>Bacteria</taxon>
        <taxon>Bacillati</taxon>
        <taxon>Actinomycetota</taxon>
        <taxon>Actinomycetes</taxon>
        <taxon>Propionibacteriales</taxon>
        <taxon>Nocardioidaceae</taxon>
        <taxon>Aeromicrobium</taxon>
    </lineage>
</organism>
<dbReference type="FunFam" id="3.30.450.40:FF:000002">
    <property type="entry name" value="IclR family transcriptional regulator"/>
    <property type="match status" value="1"/>
</dbReference>
<dbReference type="InterPro" id="IPR005471">
    <property type="entry name" value="Tscrpt_reg_IclR_N"/>
</dbReference>
<evidence type="ECO:0000313" key="6">
    <source>
        <dbReference type="EMBL" id="TXL62691.1"/>
    </source>
</evidence>
<evidence type="ECO:0000256" key="1">
    <source>
        <dbReference type="ARBA" id="ARBA00023015"/>
    </source>
</evidence>
<evidence type="ECO:0000256" key="2">
    <source>
        <dbReference type="ARBA" id="ARBA00023125"/>
    </source>
</evidence>
<dbReference type="RefSeq" id="WP_147682627.1">
    <property type="nucleotide sequence ID" value="NZ_VDUX01000001.1"/>
</dbReference>
<accession>A0A5C8NPD5</accession>
<dbReference type="PROSITE" id="PS51077">
    <property type="entry name" value="HTH_ICLR"/>
    <property type="match status" value="1"/>
</dbReference>
<feature type="domain" description="HTH iclR-type" evidence="4">
    <location>
        <begin position="12"/>
        <end position="71"/>
    </location>
</feature>
<comment type="caution">
    <text evidence="6">The sequence shown here is derived from an EMBL/GenBank/DDBJ whole genome shotgun (WGS) entry which is preliminary data.</text>
</comment>
<dbReference type="SUPFAM" id="SSF55781">
    <property type="entry name" value="GAF domain-like"/>
    <property type="match status" value="1"/>
</dbReference>
<evidence type="ECO:0000259" key="5">
    <source>
        <dbReference type="PROSITE" id="PS51078"/>
    </source>
</evidence>
<keyword evidence="7" id="KW-1185">Reference proteome</keyword>
<dbReference type="PANTHER" id="PTHR30136">
    <property type="entry name" value="HELIX-TURN-HELIX TRANSCRIPTIONAL REGULATOR, ICLR FAMILY"/>
    <property type="match status" value="1"/>
</dbReference>
<keyword evidence="2" id="KW-0238">DNA-binding</keyword>
<dbReference type="SUPFAM" id="SSF46785">
    <property type="entry name" value="Winged helix' DNA-binding domain"/>
    <property type="match status" value="1"/>
</dbReference>
<dbReference type="Gene3D" id="3.30.450.40">
    <property type="match status" value="1"/>
</dbReference>
<dbReference type="Proteomes" id="UP000321571">
    <property type="component" value="Unassembled WGS sequence"/>
</dbReference>